<feature type="coiled-coil region" evidence="1">
    <location>
        <begin position="98"/>
        <end position="125"/>
    </location>
</feature>
<name>A0A5J4ULX9_9EUKA</name>
<dbReference type="EMBL" id="SNRW01014608">
    <property type="protein sequence ID" value="KAA6371293.1"/>
    <property type="molecule type" value="Genomic_DNA"/>
</dbReference>
<feature type="region of interest" description="Disordered" evidence="2">
    <location>
        <begin position="1"/>
        <end position="62"/>
    </location>
</feature>
<keyword evidence="1" id="KW-0175">Coiled coil</keyword>
<feature type="compositionally biased region" description="Polar residues" evidence="2">
    <location>
        <begin position="1"/>
        <end position="17"/>
    </location>
</feature>
<feature type="compositionally biased region" description="Basic and acidic residues" evidence="2">
    <location>
        <begin position="25"/>
        <end position="54"/>
    </location>
</feature>
<accession>A0A5J4ULX9</accession>
<evidence type="ECO:0000256" key="1">
    <source>
        <dbReference type="SAM" id="Coils"/>
    </source>
</evidence>
<protein>
    <submittedName>
        <fullName evidence="3">Uncharacterized protein</fullName>
    </submittedName>
</protein>
<evidence type="ECO:0000256" key="2">
    <source>
        <dbReference type="SAM" id="MobiDB-lite"/>
    </source>
</evidence>
<proteinExistence type="predicted"/>
<organism evidence="3 4">
    <name type="scientific">Streblomastix strix</name>
    <dbReference type="NCBI Taxonomy" id="222440"/>
    <lineage>
        <taxon>Eukaryota</taxon>
        <taxon>Metamonada</taxon>
        <taxon>Preaxostyla</taxon>
        <taxon>Oxymonadida</taxon>
        <taxon>Streblomastigidae</taxon>
        <taxon>Streblomastix</taxon>
    </lineage>
</organism>
<dbReference type="Proteomes" id="UP000324800">
    <property type="component" value="Unassembled WGS sequence"/>
</dbReference>
<comment type="caution">
    <text evidence="3">The sequence shown here is derived from an EMBL/GenBank/DDBJ whole genome shotgun (WGS) entry which is preliminary data.</text>
</comment>
<evidence type="ECO:0000313" key="3">
    <source>
        <dbReference type="EMBL" id="KAA6371293.1"/>
    </source>
</evidence>
<reference evidence="3 4" key="1">
    <citation type="submission" date="2019-03" db="EMBL/GenBank/DDBJ databases">
        <title>Single cell metagenomics reveals metabolic interactions within the superorganism composed of flagellate Streblomastix strix and complex community of Bacteroidetes bacteria on its surface.</title>
        <authorList>
            <person name="Treitli S.C."/>
            <person name="Kolisko M."/>
            <person name="Husnik F."/>
            <person name="Keeling P."/>
            <person name="Hampl V."/>
        </authorList>
    </citation>
    <scope>NUCLEOTIDE SEQUENCE [LARGE SCALE GENOMIC DNA]</scope>
    <source>
        <strain evidence="3">ST1C</strain>
    </source>
</reference>
<evidence type="ECO:0000313" key="4">
    <source>
        <dbReference type="Proteomes" id="UP000324800"/>
    </source>
</evidence>
<gene>
    <name evidence="3" type="ORF">EZS28_033180</name>
</gene>
<dbReference type="AlphaFoldDB" id="A0A5J4ULX9"/>
<sequence>MILPQSSQYHPRTSSFIPKSCNYPEMRKVDQRKKKLDEKENQKQKENQQEKDYIDEYQNEDEEEQPFIIKKTSIDGVLMITPNPQYFNKRIVKDGIEIQEKEQTNKKVEENTKEEDQNINEKRSEFGLLTTKKTSGRTSPVIRQSPSRAFIDPSTTFSAISTSQSFTPQKPIKATNMTVSSMLQTQTRKGVSNQNTGNISQEKIKQNIMVGVDPVISSLGLIRQRGNSVGENVEWEAFSGDKIKTHVIWRLVVKFRGNAMERGIGIMSGRDLPYPPFDKIQDRIAWYRGINGNIHVRGTEFQGGEPWGGGDTIALERPCVVNIPRTIRFFV</sequence>